<feature type="signal peptide" evidence="1">
    <location>
        <begin position="1"/>
        <end position="26"/>
    </location>
</feature>
<gene>
    <name evidence="2" type="ORF">EHLA_0051</name>
</gene>
<feature type="chain" id="PRO_5012267394" evidence="1">
    <location>
        <begin position="27"/>
        <end position="234"/>
    </location>
</feature>
<protein>
    <submittedName>
        <fullName evidence="2">Immunoglobulin-like fold</fullName>
    </submittedName>
</protein>
<evidence type="ECO:0000313" key="2">
    <source>
        <dbReference type="EMBL" id="SOB70830.1"/>
    </source>
</evidence>
<dbReference type="RefSeq" id="WP_096238870.1">
    <property type="nucleotide sequence ID" value="NZ_LT907978.1"/>
</dbReference>
<accession>A0A285PSP0</accession>
<dbReference type="Proteomes" id="UP000217549">
    <property type="component" value="Chromosome I"/>
</dbReference>
<evidence type="ECO:0000256" key="1">
    <source>
        <dbReference type="SAM" id="SignalP"/>
    </source>
</evidence>
<dbReference type="AlphaFoldDB" id="A0A285PSP0"/>
<dbReference type="KEGG" id="ehl:EHLA_0051"/>
<organism evidence="2 3">
    <name type="scientific">Anaerobutyricum hallii</name>
    <dbReference type="NCBI Taxonomy" id="39488"/>
    <lineage>
        <taxon>Bacteria</taxon>
        <taxon>Bacillati</taxon>
        <taxon>Bacillota</taxon>
        <taxon>Clostridia</taxon>
        <taxon>Lachnospirales</taxon>
        <taxon>Lachnospiraceae</taxon>
        <taxon>Anaerobutyricum</taxon>
    </lineage>
</organism>
<proteinExistence type="predicted"/>
<reference evidence="3" key="1">
    <citation type="submission" date="2017-09" db="EMBL/GenBank/DDBJ databases">
        <authorList>
            <person name="Shetty A S."/>
        </authorList>
    </citation>
    <scope>NUCLEOTIDE SEQUENCE [LARGE SCALE GENOMIC DNA]</scope>
</reference>
<dbReference type="EMBL" id="LT907978">
    <property type="protein sequence ID" value="SOB70830.1"/>
    <property type="molecule type" value="Genomic_DNA"/>
</dbReference>
<sequence length="234" mass="27190">MKKFTKIFAFAMALMMVFALQAPVSAAEKGAVQAVNQEQAQATVQADTYTHRVYSLYYNQSMKKCPVTIQVTSNSSNHYTYEVQLLDHTKKKVIAQDDCALYAFFDLKKNQLYYYRVRATAYDYTQKKYVPVSDWSYGYGINTAICKVKLSGKKIKIKVPKVKGVKKFTLYMSTKSDKGYKKVKKVKPGKTVVISKFKNKAFKNGKYYYYNVVSKKNETRLKHNFHIYTKYVRR</sequence>
<keyword evidence="3" id="KW-1185">Reference proteome</keyword>
<name>A0A285PSP0_9FIRM</name>
<evidence type="ECO:0000313" key="3">
    <source>
        <dbReference type="Proteomes" id="UP000217549"/>
    </source>
</evidence>
<keyword evidence="1" id="KW-0732">Signal</keyword>